<reference evidence="4 5" key="1">
    <citation type="submission" date="2020-02" db="EMBL/GenBank/DDBJ databases">
        <authorList>
            <person name="Zheng R.K."/>
            <person name="Sun C.M."/>
        </authorList>
    </citation>
    <scope>NUCLEOTIDE SEQUENCE [LARGE SCALE GENOMIC DNA]</scope>
    <source>
        <strain evidence="5">rifampicinis</strain>
    </source>
</reference>
<dbReference type="InterPro" id="IPR050595">
    <property type="entry name" value="Bact_response_regulator"/>
</dbReference>
<gene>
    <name evidence="4" type="ORF">G4Y79_05865</name>
</gene>
<dbReference type="AlphaFoldDB" id="A0A7S8EBK5"/>
<dbReference type="InterPro" id="IPR011006">
    <property type="entry name" value="CheY-like_superfamily"/>
</dbReference>
<evidence type="ECO:0000313" key="4">
    <source>
        <dbReference type="EMBL" id="QPC83904.1"/>
    </source>
</evidence>
<dbReference type="PANTHER" id="PTHR44591:SF3">
    <property type="entry name" value="RESPONSE REGULATORY DOMAIN-CONTAINING PROTEIN"/>
    <property type="match status" value="1"/>
</dbReference>
<dbReference type="SMART" id="SM00448">
    <property type="entry name" value="REC"/>
    <property type="match status" value="1"/>
</dbReference>
<dbReference type="SUPFAM" id="SSF52172">
    <property type="entry name" value="CheY-like"/>
    <property type="match status" value="1"/>
</dbReference>
<proteinExistence type="predicted"/>
<name>A0A7S8EBK5_9CHLR</name>
<dbReference type="EMBL" id="CP062983">
    <property type="protein sequence ID" value="QPC83904.1"/>
    <property type="molecule type" value="Genomic_DNA"/>
</dbReference>
<organism evidence="4 5">
    <name type="scientific">Phototrophicus methaneseepsis</name>
    <dbReference type="NCBI Taxonomy" id="2710758"/>
    <lineage>
        <taxon>Bacteria</taxon>
        <taxon>Bacillati</taxon>
        <taxon>Chloroflexota</taxon>
        <taxon>Candidatus Thermofontia</taxon>
        <taxon>Phototrophicales</taxon>
        <taxon>Phototrophicaceae</taxon>
        <taxon>Phototrophicus</taxon>
    </lineage>
</organism>
<dbReference type="Proteomes" id="UP000594468">
    <property type="component" value="Chromosome"/>
</dbReference>
<evidence type="ECO:0000256" key="1">
    <source>
        <dbReference type="ARBA" id="ARBA00022553"/>
    </source>
</evidence>
<dbReference type="RefSeq" id="WP_195171968.1">
    <property type="nucleotide sequence ID" value="NZ_CP062983.1"/>
</dbReference>
<keyword evidence="1 2" id="KW-0597">Phosphoprotein</keyword>
<protein>
    <submittedName>
        <fullName evidence="4">Response regulator</fullName>
    </submittedName>
</protein>
<feature type="modified residue" description="4-aspartylphosphate" evidence="2">
    <location>
        <position position="58"/>
    </location>
</feature>
<evidence type="ECO:0000256" key="2">
    <source>
        <dbReference type="PROSITE-ProRule" id="PRU00169"/>
    </source>
</evidence>
<feature type="domain" description="Response regulatory" evidence="3">
    <location>
        <begin position="8"/>
        <end position="125"/>
    </location>
</feature>
<dbReference type="PROSITE" id="PS50110">
    <property type="entry name" value="RESPONSE_REGULATORY"/>
    <property type="match status" value="1"/>
</dbReference>
<evidence type="ECO:0000259" key="3">
    <source>
        <dbReference type="PROSITE" id="PS50110"/>
    </source>
</evidence>
<dbReference type="KEGG" id="pmet:G4Y79_05865"/>
<dbReference type="InterPro" id="IPR001789">
    <property type="entry name" value="Sig_transdc_resp-reg_receiver"/>
</dbReference>
<dbReference type="PANTHER" id="PTHR44591">
    <property type="entry name" value="STRESS RESPONSE REGULATOR PROTEIN 1"/>
    <property type="match status" value="1"/>
</dbReference>
<keyword evidence="5" id="KW-1185">Reference proteome</keyword>
<evidence type="ECO:0000313" key="5">
    <source>
        <dbReference type="Proteomes" id="UP000594468"/>
    </source>
</evidence>
<dbReference type="Pfam" id="PF00072">
    <property type="entry name" value="Response_reg"/>
    <property type="match status" value="1"/>
</dbReference>
<dbReference type="GO" id="GO:0000160">
    <property type="term" value="P:phosphorelay signal transduction system"/>
    <property type="evidence" value="ECO:0007669"/>
    <property type="project" value="InterPro"/>
</dbReference>
<accession>A0A7S8EBK5</accession>
<dbReference type="Gene3D" id="3.40.50.2300">
    <property type="match status" value="1"/>
</dbReference>
<sequence>MEDISNWDVIIVDDEPSNLGVAELVLEHYGATVRLAESGEKCLQLLKEGQQPTVMLIDIQMPEMSGFELLDKVREKDVWQNIPAIAVTAHAMEEDKRRILAAGFNGHLRKPINVVTFVDEIMEIVTQ</sequence>